<keyword evidence="1" id="KW-1133">Transmembrane helix</keyword>
<dbReference type="PATRIC" id="fig|1675527.3.peg.734"/>
<keyword evidence="1" id="KW-0472">Membrane</keyword>
<feature type="transmembrane region" description="Helical" evidence="1">
    <location>
        <begin position="21"/>
        <end position="40"/>
    </location>
</feature>
<sequence length="172" mass="19151">MRITHTSQHRLEIRYVRAAEAIAMAILFLLFAGLLLRFHLDTGALRFFADGTRLQGGEAGILAAISLALAACMVEYGSVVVDHDHNLVRSDRHTLISRVTHTVKLHQLEHAKVVRGEPCWIELTTARGESFRLQHLPSGNQEVYDVADAMNDWLSHRGHGQLPLQGQSQSQA</sequence>
<reference evidence="2 3" key="1">
    <citation type="submission" date="2015-06" db="EMBL/GenBank/DDBJ databases">
        <title>Draft genome sequence of an Alphaproteobacteria species associated to the Mediterranean sponge Oscarella lobularis.</title>
        <authorList>
            <person name="Jourda C."/>
            <person name="Santini S."/>
            <person name="Claverie J.-M."/>
        </authorList>
    </citation>
    <scope>NUCLEOTIDE SEQUENCE [LARGE SCALE GENOMIC DNA]</scope>
    <source>
        <strain evidence="2">IGS</strain>
    </source>
</reference>
<keyword evidence="1" id="KW-0812">Transmembrane</keyword>
<proteinExistence type="predicted"/>
<gene>
    <name evidence="2" type="ORF">AIOL_000673</name>
</gene>
<protein>
    <submittedName>
        <fullName evidence="2">Uncharacterized protein</fullName>
    </submittedName>
</protein>
<evidence type="ECO:0000313" key="3">
    <source>
        <dbReference type="Proteomes" id="UP000037178"/>
    </source>
</evidence>
<keyword evidence="3" id="KW-1185">Reference proteome</keyword>
<evidence type="ECO:0000313" key="2">
    <source>
        <dbReference type="EMBL" id="KMW60517.1"/>
    </source>
</evidence>
<dbReference type="AlphaFoldDB" id="A0A0J9ECL1"/>
<name>A0A0J9ECL1_9RHOB</name>
<feature type="transmembrane region" description="Helical" evidence="1">
    <location>
        <begin position="60"/>
        <end position="81"/>
    </location>
</feature>
<evidence type="ECO:0000256" key="1">
    <source>
        <dbReference type="SAM" id="Phobius"/>
    </source>
</evidence>
<dbReference type="Proteomes" id="UP000037178">
    <property type="component" value="Unassembled WGS sequence"/>
</dbReference>
<dbReference type="RefSeq" id="WP_049641592.1">
    <property type="nucleotide sequence ID" value="NZ_LFTY01000001.1"/>
</dbReference>
<organism evidence="2 3">
    <name type="scientific">Candidatus Rhodobacter oscarellae</name>
    <dbReference type="NCBI Taxonomy" id="1675527"/>
    <lineage>
        <taxon>Bacteria</taxon>
        <taxon>Pseudomonadati</taxon>
        <taxon>Pseudomonadota</taxon>
        <taxon>Alphaproteobacteria</taxon>
        <taxon>Rhodobacterales</taxon>
        <taxon>Rhodobacter group</taxon>
        <taxon>Rhodobacter</taxon>
    </lineage>
</organism>
<dbReference type="EMBL" id="LFTY01000001">
    <property type="protein sequence ID" value="KMW60517.1"/>
    <property type="molecule type" value="Genomic_DNA"/>
</dbReference>
<accession>A0A0J9ECL1</accession>
<comment type="caution">
    <text evidence="2">The sequence shown here is derived from an EMBL/GenBank/DDBJ whole genome shotgun (WGS) entry which is preliminary data.</text>
</comment>